<reference evidence="1" key="1">
    <citation type="submission" date="2018-05" db="EMBL/GenBank/DDBJ databases">
        <authorList>
            <person name="Lanie J.A."/>
            <person name="Ng W.-L."/>
            <person name="Kazmierczak K.M."/>
            <person name="Andrzejewski T.M."/>
            <person name="Davidsen T.M."/>
            <person name="Wayne K.J."/>
            <person name="Tettelin H."/>
            <person name="Glass J.I."/>
            <person name="Rusch D."/>
            <person name="Podicherti R."/>
            <person name="Tsui H.-C.T."/>
            <person name="Winkler M.E."/>
        </authorList>
    </citation>
    <scope>NUCLEOTIDE SEQUENCE</scope>
</reference>
<dbReference type="EMBL" id="UINC01011249">
    <property type="protein sequence ID" value="SVA49733.1"/>
    <property type="molecule type" value="Genomic_DNA"/>
</dbReference>
<evidence type="ECO:0000313" key="1">
    <source>
        <dbReference type="EMBL" id="SVA49733.1"/>
    </source>
</evidence>
<gene>
    <name evidence="1" type="ORF">METZ01_LOCUS102587</name>
</gene>
<proteinExistence type="predicted"/>
<accession>A0A381WCQ9</accession>
<sequence length="69" mass="8142">MKMLPEWEESVSSEIERAMNEFESGQITREQGKELLEYLVVRGYHCGKHAILEEMQPAMTKLKELREML</sequence>
<dbReference type="AlphaFoldDB" id="A0A381WCQ9"/>
<name>A0A381WCQ9_9ZZZZ</name>
<organism evidence="1">
    <name type="scientific">marine metagenome</name>
    <dbReference type="NCBI Taxonomy" id="408172"/>
    <lineage>
        <taxon>unclassified sequences</taxon>
        <taxon>metagenomes</taxon>
        <taxon>ecological metagenomes</taxon>
    </lineage>
</organism>
<protein>
    <submittedName>
        <fullName evidence="1">Uncharacterized protein</fullName>
    </submittedName>
</protein>